<dbReference type="InterPro" id="IPR011006">
    <property type="entry name" value="CheY-like_superfamily"/>
</dbReference>
<name>A0ABX3A2B9_9GAMM</name>
<comment type="caution">
    <text evidence="1">The sequence shown here is derived from an EMBL/GenBank/DDBJ whole genome shotgun (WGS) entry which is preliminary data.</text>
</comment>
<dbReference type="PANTHER" id="PTHR47233">
    <property type="entry name" value="CHEMOTAXIS PROTEIN CHEV"/>
    <property type="match status" value="1"/>
</dbReference>
<dbReference type="Gene3D" id="3.40.50.2300">
    <property type="match status" value="1"/>
</dbReference>
<dbReference type="RefSeq" id="WP_069314054.1">
    <property type="nucleotide sequence ID" value="NZ_MDTU01000002.1"/>
</dbReference>
<organism evidence="1 2">
    <name type="scientific">Piscirickettsia litoralis</name>
    <dbReference type="NCBI Taxonomy" id="1891921"/>
    <lineage>
        <taxon>Bacteria</taxon>
        <taxon>Pseudomonadati</taxon>
        <taxon>Pseudomonadota</taxon>
        <taxon>Gammaproteobacteria</taxon>
        <taxon>Thiotrichales</taxon>
        <taxon>Piscirickettsiaceae</taxon>
        <taxon>Piscirickettsia</taxon>
    </lineage>
</organism>
<evidence type="ECO:0000313" key="2">
    <source>
        <dbReference type="Proteomes" id="UP000094329"/>
    </source>
</evidence>
<accession>A0ABX3A2B9</accession>
<sequence length="76" mass="8683">MLINFSDLIIGGREGLNHLVNELAETGGDVAKKYLMVISDIEMPEIDGYAFTRACREHPGLQKFVYYAEHFDYRSL</sequence>
<keyword evidence="2" id="KW-1185">Reference proteome</keyword>
<dbReference type="EMBL" id="MDTU01000002">
    <property type="protein sequence ID" value="ODN41590.1"/>
    <property type="molecule type" value="Genomic_DNA"/>
</dbReference>
<dbReference type="PANTHER" id="PTHR47233:SF3">
    <property type="entry name" value="CHEMOTAXIS PROTEIN CHEV"/>
    <property type="match status" value="1"/>
</dbReference>
<gene>
    <name evidence="1" type="ORF">BGC07_15940</name>
</gene>
<evidence type="ECO:0008006" key="3">
    <source>
        <dbReference type="Google" id="ProtNLM"/>
    </source>
</evidence>
<reference evidence="1 2" key="1">
    <citation type="submission" date="2016-08" db="EMBL/GenBank/DDBJ databases">
        <title>Draft genome sequence of Candidatus Piscirickettsia litoralis, from seawater.</title>
        <authorList>
            <person name="Wan X."/>
            <person name="Lee A.J."/>
            <person name="Hou S."/>
            <person name="Donachie S.P."/>
        </authorList>
    </citation>
    <scope>NUCLEOTIDE SEQUENCE [LARGE SCALE GENOMIC DNA]</scope>
    <source>
        <strain evidence="1 2">Y2</strain>
    </source>
</reference>
<dbReference type="Proteomes" id="UP000094329">
    <property type="component" value="Unassembled WGS sequence"/>
</dbReference>
<proteinExistence type="predicted"/>
<protein>
    <recommendedName>
        <fullName evidence="3">Response regulatory domain-containing protein</fullName>
    </recommendedName>
</protein>
<dbReference type="SUPFAM" id="SSF52172">
    <property type="entry name" value="CheY-like"/>
    <property type="match status" value="1"/>
</dbReference>
<evidence type="ECO:0000313" key="1">
    <source>
        <dbReference type="EMBL" id="ODN41590.1"/>
    </source>
</evidence>